<comment type="subcellular location">
    <subcellularLocation>
        <location evidence="8">Cell outer membrane</location>
        <topology evidence="8">Lipid-anchor</topology>
    </subcellularLocation>
</comment>
<dbReference type="GO" id="GO:0009279">
    <property type="term" value="C:cell outer membrane"/>
    <property type="evidence" value="ECO:0007669"/>
    <property type="project" value="UniProtKB-SubCell"/>
</dbReference>
<dbReference type="PROSITE" id="PS51123">
    <property type="entry name" value="OMPA_2"/>
    <property type="match status" value="1"/>
</dbReference>
<keyword evidence="1" id="KW-0132">Cell division</keyword>
<keyword evidence="7" id="KW-0131">Cell cycle</keyword>
<dbReference type="EMBL" id="AJ937767">
    <property type="protein sequence ID" value="CAI78610.1"/>
    <property type="molecule type" value="Genomic_DNA"/>
</dbReference>
<evidence type="ECO:0000256" key="2">
    <source>
        <dbReference type="ARBA" id="ARBA00022729"/>
    </source>
</evidence>
<protein>
    <recommendedName>
        <fullName evidence="8">Peptidoglycan-associated lipoprotein</fullName>
        <shortName evidence="8">PAL</shortName>
    </recommendedName>
</protein>
<comment type="similarity">
    <text evidence="8">Belongs to the Pal lipoprotein family.</text>
</comment>
<evidence type="ECO:0000256" key="9">
    <source>
        <dbReference type="SAM" id="SignalP"/>
    </source>
</evidence>
<evidence type="ECO:0000256" key="8">
    <source>
        <dbReference type="HAMAP-Rule" id="MF_02204"/>
    </source>
</evidence>
<keyword evidence="5 8" id="KW-0998">Cell outer membrane</keyword>
<keyword evidence="2 8" id="KW-0732">Signal</keyword>
<dbReference type="InterPro" id="IPR039001">
    <property type="entry name" value="Pal"/>
</dbReference>
<evidence type="ECO:0000256" key="3">
    <source>
        <dbReference type="ARBA" id="ARBA00023136"/>
    </source>
</evidence>
<evidence type="ECO:0000313" key="11">
    <source>
        <dbReference type="EMBL" id="CAI78610.1"/>
    </source>
</evidence>
<dbReference type="CDD" id="cd07185">
    <property type="entry name" value="OmpA_C-like"/>
    <property type="match status" value="1"/>
</dbReference>
<dbReference type="InterPro" id="IPR006665">
    <property type="entry name" value="OmpA-like"/>
</dbReference>
<reference evidence="11" key="1">
    <citation type="journal article" date="2005" name="Environ. Microbiol.">
        <title>Lateral gene transfer and phylogenetic assignment of environmental fosmid clones.</title>
        <authorList>
            <person name="Nesbo C.L."/>
            <person name="Boucher Y."/>
            <person name="Dlutek M."/>
            <person name="Doolittle F.W."/>
        </authorList>
    </citation>
    <scope>NUCLEOTIDE SEQUENCE</scope>
</reference>
<evidence type="ECO:0000259" key="10">
    <source>
        <dbReference type="PROSITE" id="PS51123"/>
    </source>
</evidence>
<evidence type="ECO:0000256" key="7">
    <source>
        <dbReference type="ARBA" id="ARBA00023306"/>
    </source>
</evidence>
<dbReference type="NCBIfam" id="TIGR02802">
    <property type="entry name" value="Pal_lipo"/>
    <property type="match status" value="1"/>
</dbReference>
<dbReference type="InterPro" id="IPR050330">
    <property type="entry name" value="Bact_OuterMem_StrucFunc"/>
</dbReference>
<organism evidence="11">
    <name type="scientific">uncultured delta proteobacterium</name>
    <dbReference type="NCBI Taxonomy" id="34034"/>
    <lineage>
        <taxon>Bacteria</taxon>
        <taxon>Deltaproteobacteria</taxon>
        <taxon>environmental samples</taxon>
    </lineage>
</organism>
<keyword evidence="6 8" id="KW-0449">Lipoprotein</keyword>
<feature type="chain" id="PRO_5005362231" description="Peptidoglycan-associated lipoprotein" evidence="9">
    <location>
        <begin position="24"/>
        <end position="184"/>
    </location>
</feature>
<feature type="signal peptide" evidence="9">
    <location>
        <begin position="1"/>
        <end position="23"/>
    </location>
</feature>
<name>Q2YZT8_9DELT</name>
<evidence type="ECO:0000256" key="4">
    <source>
        <dbReference type="ARBA" id="ARBA00023139"/>
    </source>
</evidence>
<dbReference type="PROSITE" id="PS51257">
    <property type="entry name" value="PROKAR_LIPOPROTEIN"/>
    <property type="match status" value="1"/>
</dbReference>
<dbReference type="InterPro" id="IPR014169">
    <property type="entry name" value="Pal_lipo_C"/>
</dbReference>
<feature type="domain" description="OmpA-like" evidence="10">
    <location>
        <begin position="71"/>
        <end position="184"/>
    </location>
</feature>
<dbReference type="InterPro" id="IPR036737">
    <property type="entry name" value="OmpA-like_sf"/>
</dbReference>
<dbReference type="SUPFAM" id="SSF103088">
    <property type="entry name" value="OmpA-like"/>
    <property type="match status" value="1"/>
</dbReference>
<evidence type="ECO:0000256" key="6">
    <source>
        <dbReference type="ARBA" id="ARBA00023288"/>
    </source>
</evidence>
<dbReference type="AlphaFoldDB" id="Q2YZT8"/>
<proteinExistence type="inferred from homology"/>
<dbReference type="PANTHER" id="PTHR30329:SF21">
    <property type="entry name" value="LIPOPROTEIN YIAD-RELATED"/>
    <property type="match status" value="1"/>
</dbReference>
<dbReference type="Pfam" id="PF00691">
    <property type="entry name" value="OmpA"/>
    <property type="match status" value="1"/>
</dbReference>
<dbReference type="HAMAP" id="MF_02204">
    <property type="entry name" value="Pal"/>
    <property type="match status" value="1"/>
</dbReference>
<keyword evidence="3 8" id="KW-0472">Membrane</keyword>
<evidence type="ECO:0000256" key="5">
    <source>
        <dbReference type="ARBA" id="ARBA00023237"/>
    </source>
</evidence>
<keyword evidence="4 8" id="KW-0564">Palmitate</keyword>
<evidence type="ECO:0000256" key="1">
    <source>
        <dbReference type="ARBA" id="ARBA00022618"/>
    </source>
</evidence>
<sequence>MKQKLAKFLMVIVLALSISLLFGACTKKEVAVEDPTMTSQNGEQERLKQLEAERAAQAKAETEAMRLAKSEMLEKFKNIDIYFEFDKSSLTEEAKLILKEKALFLSANSAKNTTIEGHCDERGTSEYNLALGDRRAKNVKTYLQGLGISGQRIITTSYGEEMPVDTGHNETAWAKNRRAHFEID</sequence>
<dbReference type="PANTHER" id="PTHR30329">
    <property type="entry name" value="STATOR ELEMENT OF FLAGELLAR MOTOR COMPLEX"/>
    <property type="match status" value="1"/>
</dbReference>
<accession>Q2YZT8</accession>
<gene>
    <name evidence="11" type="primary">ompA</name>
    <name evidence="8" type="synonym">pal</name>
</gene>
<dbReference type="Gene3D" id="3.30.1330.60">
    <property type="entry name" value="OmpA-like domain"/>
    <property type="match status" value="1"/>
</dbReference>
<dbReference type="PRINTS" id="PR01021">
    <property type="entry name" value="OMPADOMAIN"/>
</dbReference>
<dbReference type="InterPro" id="IPR006664">
    <property type="entry name" value="OMP_bac"/>
</dbReference>
<dbReference type="GO" id="GO:0051301">
    <property type="term" value="P:cell division"/>
    <property type="evidence" value="ECO:0007669"/>
    <property type="project" value="UniProtKB-KW"/>
</dbReference>